<dbReference type="RefSeq" id="WP_091451615.1">
    <property type="nucleotide sequence ID" value="NZ_FMZZ01000007.1"/>
</dbReference>
<dbReference type="GO" id="GO:0031418">
    <property type="term" value="F:L-ascorbic acid binding"/>
    <property type="evidence" value="ECO:0007669"/>
    <property type="project" value="UniProtKB-KW"/>
</dbReference>
<gene>
    <name evidence="8" type="ORF">SAMN05216174_107316</name>
</gene>
<dbReference type="STRING" id="1271860.SAMN05216174_107316"/>
<keyword evidence="9" id="KW-1185">Reference proteome</keyword>
<keyword evidence="6" id="KW-0408">Iron</keyword>
<keyword evidence="2" id="KW-0479">Metal-binding</keyword>
<keyword evidence="5" id="KW-0560">Oxidoreductase</keyword>
<evidence type="ECO:0000259" key="7">
    <source>
        <dbReference type="PROSITE" id="PS51471"/>
    </source>
</evidence>
<sequence>MTKPWVVIPEVISSPASLIELHTKELLDKSAHASPGETRIVDGRQLLDEAVENAVADAFKRAADITGIEYSTIERISILRYRRGGEYSWHADNELVEGRERKLSMVISLNTGYEGGGTEFMWPRPGCSEIVKLPAGDAVVFPSFLYHRGRVTISGERWIIVAWADGVPFR</sequence>
<dbReference type="PANTHER" id="PTHR10869:SF246">
    <property type="entry name" value="TRANSMEMBRANE PROLYL 4-HYDROXYLASE"/>
    <property type="match status" value="1"/>
</dbReference>
<accession>A0A1G6SA87</accession>
<dbReference type="InterPro" id="IPR005123">
    <property type="entry name" value="Oxoglu/Fe-dep_dioxygenase_dom"/>
</dbReference>
<name>A0A1G6SA87_9PSEU</name>
<dbReference type="SUPFAM" id="SSF51197">
    <property type="entry name" value="Clavaminate synthase-like"/>
    <property type="match status" value="1"/>
</dbReference>
<dbReference type="Pfam" id="PF13640">
    <property type="entry name" value="2OG-FeII_Oxy_3"/>
    <property type="match status" value="1"/>
</dbReference>
<feature type="domain" description="Fe2OG dioxygenase" evidence="7">
    <location>
        <begin position="72"/>
        <end position="166"/>
    </location>
</feature>
<keyword evidence="4 8" id="KW-0223">Dioxygenase</keyword>
<evidence type="ECO:0000313" key="9">
    <source>
        <dbReference type="Proteomes" id="UP000199501"/>
    </source>
</evidence>
<evidence type="ECO:0000256" key="6">
    <source>
        <dbReference type="ARBA" id="ARBA00023004"/>
    </source>
</evidence>
<comment type="cofactor">
    <cofactor evidence="1">
        <name>L-ascorbate</name>
        <dbReference type="ChEBI" id="CHEBI:38290"/>
    </cofactor>
</comment>
<dbReference type="EMBL" id="FMZZ01000007">
    <property type="protein sequence ID" value="SDD13832.1"/>
    <property type="molecule type" value="Genomic_DNA"/>
</dbReference>
<dbReference type="InterPro" id="IPR045054">
    <property type="entry name" value="P4HA-like"/>
</dbReference>
<evidence type="ECO:0000256" key="4">
    <source>
        <dbReference type="ARBA" id="ARBA00022964"/>
    </source>
</evidence>
<dbReference type="GO" id="GO:0005506">
    <property type="term" value="F:iron ion binding"/>
    <property type="evidence" value="ECO:0007669"/>
    <property type="project" value="InterPro"/>
</dbReference>
<proteinExistence type="predicted"/>
<dbReference type="SMART" id="SM00702">
    <property type="entry name" value="P4Hc"/>
    <property type="match status" value="1"/>
</dbReference>
<dbReference type="PROSITE" id="PS51471">
    <property type="entry name" value="FE2OG_OXY"/>
    <property type="match status" value="1"/>
</dbReference>
<dbReference type="InterPro" id="IPR006620">
    <property type="entry name" value="Pro_4_hyd_alph"/>
</dbReference>
<dbReference type="PANTHER" id="PTHR10869">
    <property type="entry name" value="PROLYL 4-HYDROXYLASE ALPHA SUBUNIT"/>
    <property type="match status" value="1"/>
</dbReference>
<keyword evidence="3" id="KW-0847">Vitamin C</keyword>
<dbReference type="Gene3D" id="2.60.120.620">
    <property type="entry name" value="q2cbj1_9rhob like domain"/>
    <property type="match status" value="1"/>
</dbReference>
<protein>
    <submittedName>
        <fullName evidence="8">Predicted 2-oxoglutarate-and Fe(II)-dependent dioxygenase YbiX</fullName>
    </submittedName>
</protein>
<dbReference type="OrthoDB" id="2573519at2"/>
<evidence type="ECO:0000313" key="8">
    <source>
        <dbReference type="EMBL" id="SDD13832.1"/>
    </source>
</evidence>
<organism evidence="8 9">
    <name type="scientific">Actinokineospora iranica</name>
    <dbReference type="NCBI Taxonomy" id="1271860"/>
    <lineage>
        <taxon>Bacteria</taxon>
        <taxon>Bacillati</taxon>
        <taxon>Actinomycetota</taxon>
        <taxon>Actinomycetes</taxon>
        <taxon>Pseudonocardiales</taxon>
        <taxon>Pseudonocardiaceae</taxon>
        <taxon>Actinokineospora</taxon>
    </lineage>
</organism>
<evidence type="ECO:0000256" key="1">
    <source>
        <dbReference type="ARBA" id="ARBA00001961"/>
    </source>
</evidence>
<dbReference type="Proteomes" id="UP000199501">
    <property type="component" value="Unassembled WGS sequence"/>
</dbReference>
<evidence type="ECO:0000256" key="3">
    <source>
        <dbReference type="ARBA" id="ARBA00022896"/>
    </source>
</evidence>
<dbReference type="InterPro" id="IPR044862">
    <property type="entry name" value="Pro_4_hyd_alph_FE2OG_OXY"/>
</dbReference>
<reference evidence="9" key="1">
    <citation type="submission" date="2016-10" db="EMBL/GenBank/DDBJ databases">
        <authorList>
            <person name="Varghese N."/>
            <person name="Submissions S."/>
        </authorList>
    </citation>
    <scope>NUCLEOTIDE SEQUENCE [LARGE SCALE GENOMIC DNA]</scope>
    <source>
        <strain evidence="9">IBRC-M 10403</strain>
    </source>
</reference>
<evidence type="ECO:0000256" key="5">
    <source>
        <dbReference type="ARBA" id="ARBA00023002"/>
    </source>
</evidence>
<dbReference type="GO" id="GO:0004656">
    <property type="term" value="F:procollagen-proline 4-dioxygenase activity"/>
    <property type="evidence" value="ECO:0007669"/>
    <property type="project" value="TreeGrafter"/>
</dbReference>
<evidence type="ECO:0000256" key="2">
    <source>
        <dbReference type="ARBA" id="ARBA00022723"/>
    </source>
</evidence>
<dbReference type="AlphaFoldDB" id="A0A1G6SA87"/>